<dbReference type="AlphaFoldDB" id="A0A5M8PT54"/>
<accession>A0A5M8PT54</accession>
<comment type="caution">
    <text evidence="2">The sequence shown here is derived from an EMBL/GenBank/DDBJ whole genome shotgun (WGS) entry which is preliminary data.</text>
</comment>
<proteinExistence type="predicted"/>
<feature type="compositionally biased region" description="Polar residues" evidence="1">
    <location>
        <begin position="25"/>
        <end position="38"/>
    </location>
</feature>
<organism evidence="2 3">
    <name type="scientific">Lasallia pustulata</name>
    <dbReference type="NCBI Taxonomy" id="136370"/>
    <lineage>
        <taxon>Eukaryota</taxon>
        <taxon>Fungi</taxon>
        <taxon>Dikarya</taxon>
        <taxon>Ascomycota</taxon>
        <taxon>Pezizomycotina</taxon>
        <taxon>Lecanoromycetes</taxon>
        <taxon>OSLEUM clade</taxon>
        <taxon>Umbilicariomycetidae</taxon>
        <taxon>Umbilicariales</taxon>
        <taxon>Umbilicariaceae</taxon>
        <taxon>Lasallia</taxon>
    </lineage>
</organism>
<sequence>MSQPSTMSNEDRPRQEEVADHYQHPSASSHLRSPPLNTSQTFFKLDEYLKQQDRLEGLFNGQHDGHAPRMAAMTDYLQRWDHDWNRL</sequence>
<feature type="region of interest" description="Disordered" evidence="1">
    <location>
        <begin position="1"/>
        <end position="38"/>
    </location>
</feature>
<dbReference type="EMBL" id="VXIT01000006">
    <property type="protein sequence ID" value="KAA6412172.1"/>
    <property type="molecule type" value="Genomic_DNA"/>
</dbReference>
<evidence type="ECO:0000313" key="2">
    <source>
        <dbReference type="EMBL" id="KAA6412172.1"/>
    </source>
</evidence>
<gene>
    <name evidence="2" type="ORF">FRX48_04323</name>
</gene>
<protein>
    <submittedName>
        <fullName evidence="2">Uncharacterized protein</fullName>
    </submittedName>
</protein>
<evidence type="ECO:0000256" key="1">
    <source>
        <dbReference type="SAM" id="MobiDB-lite"/>
    </source>
</evidence>
<reference evidence="2 3" key="1">
    <citation type="submission" date="2019-09" db="EMBL/GenBank/DDBJ databases">
        <title>The hologenome of the rock-dwelling lichen Lasallia pustulata.</title>
        <authorList>
            <person name="Greshake Tzovaras B."/>
            <person name="Segers F."/>
            <person name="Bicker A."/>
            <person name="Dal Grande F."/>
            <person name="Otte J."/>
            <person name="Hankeln T."/>
            <person name="Schmitt I."/>
            <person name="Ebersberger I."/>
        </authorList>
    </citation>
    <scope>NUCLEOTIDE SEQUENCE [LARGE SCALE GENOMIC DNA]</scope>
    <source>
        <strain evidence="2">A1-1</strain>
    </source>
</reference>
<name>A0A5M8PT54_9LECA</name>
<feature type="compositionally biased region" description="Basic and acidic residues" evidence="1">
    <location>
        <begin position="9"/>
        <end position="23"/>
    </location>
</feature>
<evidence type="ECO:0000313" key="3">
    <source>
        <dbReference type="Proteomes" id="UP000324767"/>
    </source>
</evidence>
<dbReference type="Proteomes" id="UP000324767">
    <property type="component" value="Unassembled WGS sequence"/>
</dbReference>